<protein>
    <submittedName>
        <fullName evidence="3">CBS domain-containing protein</fullName>
    </submittedName>
</protein>
<dbReference type="Gene3D" id="3.10.580.10">
    <property type="entry name" value="CBS-domain"/>
    <property type="match status" value="1"/>
</dbReference>
<dbReference type="PANTHER" id="PTHR43080:SF30">
    <property type="entry name" value="CYCLIC DI-AMP RECEPTOR B"/>
    <property type="match status" value="1"/>
</dbReference>
<organism evidence="3 4">
    <name type="scientific">Peribacillus faecalis</name>
    <dbReference type="NCBI Taxonomy" id="2772559"/>
    <lineage>
        <taxon>Bacteria</taxon>
        <taxon>Bacillati</taxon>
        <taxon>Bacillota</taxon>
        <taxon>Bacilli</taxon>
        <taxon>Bacillales</taxon>
        <taxon>Bacillaceae</taxon>
        <taxon>Peribacillus</taxon>
    </lineage>
</organism>
<name>A0A927CSV4_9BACI</name>
<dbReference type="InterPro" id="IPR048125">
    <property type="entry name" value="CBS_CbpB"/>
</dbReference>
<keyword evidence="4" id="KW-1185">Reference proteome</keyword>
<feature type="domain" description="CBS" evidence="2">
    <location>
        <begin position="86"/>
        <end position="139"/>
    </location>
</feature>
<dbReference type="NCBIfam" id="NF041630">
    <property type="entry name" value="CBS_CbpB"/>
    <property type="match status" value="1"/>
</dbReference>
<reference evidence="3" key="1">
    <citation type="submission" date="2020-09" db="EMBL/GenBank/DDBJ databases">
        <title>Bacillus faecalis sp. nov., a moderately halophilic bacterium isolated from cow faeces.</title>
        <authorList>
            <person name="Jiang L."/>
            <person name="Lee J."/>
        </authorList>
    </citation>
    <scope>NUCLEOTIDE SEQUENCE</scope>
    <source>
        <strain evidence="3">AGMB 02131</strain>
    </source>
</reference>
<dbReference type="EMBL" id="JACXSI010000001">
    <property type="protein sequence ID" value="MBD3106903.1"/>
    <property type="molecule type" value="Genomic_DNA"/>
</dbReference>
<evidence type="ECO:0000313" key="4">
    <source>
        <dbReference type="Proteomes" id="UP000602076"/>
    </source>
</evidence>
<dbReference type="InterPro" id="IPR046342">
    <property type="entry name" value="CBS_dom_sf"/>
</dbReference>
<dbReference type="InterPro" id="IPR000644">
    <property type="entry name" value="CBS_dom"/>
</dbReference>
<keyword evidence="1" id="KW-0129">CBS domain</keyword>
<dbReference type="Proteomes" id="UP000602076">
    <property type="component" value="Unassembled WGS sequence"/>
</dbReference>
<accession>A0A927CSV4</accession>
<dbReference type="RefSeq" id="WP_190996440.1">
    <property type="nucleotide sequence ID" value="NZ_JACXSI010000001.1"/>
</dbReference>
<evidence type="ECO:0000313" key="3">
    <source>
        <dbReference type="EMBL" id="MBD3106903.1"/>
    </source>
</evidence>
<dbReference type="AlphaFoldDB" id="A0A927CSV4"/>
<evidence type="ECO:0000259" key="2">
    <source>
        <dbReference type="Pfam" id="PF00571"/>
    </source>
</evidence>
<evidence type="ECO:0000256" key="1">
    <source>
        <dbReference type="ARBA" id="ARBA00023122"/>
    </source>
</evidence>
<dbReference type="PANTHER" id="PTHR43080">
    <property type="entry name" value="CBS DOMAIN-CONTAINING PROTEIN CBSX3, MITOCHONDRIAL"/>
    <property type="match status" value="1"/>
</dbReference>
<comment type="caution">
    <text evidence="3">The sequence shown here is derived from an EMBL/GenBank/DDBJ whole genome shotgun (WGS) entry which is preliminary data.</text>
</comment>
<dbReference type="InterPro" id="IPR051257">
    <property type="entry name" value="Diverse_CBS-Domain"/>
</dbReference>
<sequence>MLTCNNDGLLSSTIENYIISAERVAHVQVDNSLEHGLLVLTKSGYTAIPVLDPQYKLHGLISLPLIFDRILGIQRIEFEKLEILKVRDVMNADIARLKQGATLEEALDLLIDHPFICIENDEGVFEGILTRRAILKELQDQVKTKKEEETNKGV</sequence>
<dbReference type="Pfam" id="PF00571">
    <property type="entry name" value="CBS"/>
    <property type="match status" value="1"/>
</dbReference>
<gene>
    <name evidence="3" type="ORF">IEO70_00735</name>
</gene>
<proteinExistence type="predicted"/>
<dbReference type="SUPFAM" id="SSF54631">
    <property type="entry name" value="CBS-domain pair"/>
    <property type="match status" value="1"/>
</dbReference>
<dbReference type="CDD" id="cd04643">
    <property type="entry name" value="CBS_pair_bac"/>
    <property type="match status" value="1"/>
</dbReference>